<reference evidence="3" key="1">
    <citation type="journal article" date="2019" name="Int. J. Syst. Evol. Microbiol.">
        <title>The Global Catalogue of Microorganisms (GCM) 10K type strain sequencing project: providing services to taxonomists for standard genome sequencing and annotation.</title>
        <authorList>
            <consortium name="The Broad Institute Genomics Platform"/>
            <consortium name="The Broad Institute Genome Sequencing Center for Infectious Disease"/>
            <person name="Wu L."/>
            <person name="Ma J."/>
        </authorList>
    </citation>
    <scope>NUCLEOTIDE SEQUENCE [LARGE SCALE GENOMIC DNA]</scope>
    <source>
        <strain evidence="3">JCM 17440</strain>
    </source>
</reference>
<keyword evidence="3" id="KW-1185">Reference proteome</keyword>
<dbReference type="Proteomes" id="UP001501710">
    <property type="component" value="Unassembled WGS sequence"/>
</dbReference>
<feature type="transmembrane region" description="Helical" evidence="1">
    <location>
        <begin position="20"/>
        <end position="39"/>
    </location>
</feature>
<evidence type="ECO:0000313" key="2">
    <source>
        <dbReference type="EMBL" id="GAA4223914.1"/>
    </source>
</evidence>
<dbReference type="RefSeq" id="WP_344888058.1">
    <property type="nucleotide sequence ID" value="NZ_BAABAS010000001.1"/>
</dbReference>
<protein>
    <submittedName>
        <fullName evidence="2">Uncharacterized protein</fullName>
    </submittedName>
</protein>
<keyword evidence="1" id="KW-0812">Transmembrane</keyword>
<comment type="caution">
    <text evidence="2">The sequence shown here is derived from an EMBL/GenBank/DDBJ whole genome shotgun (WGS) entry which is preliminary data.</text>
</comment>
<dbReference type="EMBL" id="BAABAS010000001">
    <property type="protein sequence ID" value="GAA4223914.1"/>
    <property type="molecule type" value="Genomic_DNA"/>
</dbReference>
<gene>
    <name evidence="2" type="ORF">GCM10022254_02220</name>
</gene>
<keyword evidence="1" id="KW-1133">Transmembrane helix</keyword>
<name>A0ABP8BS14_9ACTN</name>
<organism evidence="2 3">
    <name type="scientific">Actinomadura meridiana</name>
    <dbReference type="NCBI Taxonomy" id="559626"/>
    <lineage>
        <taxon>Bacteria</taxon>
        <taxon>Bacillati</taxon>
        <taxon>Actinomycetota</taxon>
        <taxon>Actinomycetes</taxon>
        <taxon>Streptosporangiales</taxon>
        <taxon>Thermomonosporaceae</taxon>
        <taxon>Actinomadura</taxon>
    </lineage>
</organism>
<evidence type="ECO:0000256" key="1">
    <source>
        <dbReference type="SAM" id="Phobius"/>
    </source>
</evidence>
<keyword evidence="1" id="KW-0472">Membrane</keyword>
<evidence type="ECO:0000313" key="3">
    <source>
        <dbReference type="Proteomes" id="UP001501710"/>
    </source>
</evidence>
<accession>A0ABP8BS14</accession>
<sequence length="204" mass="21824">MLAAALLLAEGSGSRTVRLILVACAAGTVAVLGAAMVGAHQATRRERRIIERQAFHFEDARRRLAALEFSLAQGRRELQELVGRVAAGKVPPAREGVAPRPAPGDAIAHLAHSVHQAHTEAWNAVVGAASVRPPVSPVSESPPGRQVGVFVSLARRIQSLSHRVIQGLDELEDEVEDPDPMATAARNISAGATYRWERRNPARV</sequence>
<proteinExistence type="predicted"/>